<gene>
    <name evidence="1" type="ORF">Vbra_5470</name>
</gene>
<dbReference type="EMBL" id="CDMY01000343">
    <property type="protein sequence ID" value="CEM03525.1"/>
    <property type="molecule type" value="Genomic_DNA"/>
</dbReference>
<dbReference type="PhylomeDB" id="A0A0G4EYJ5"/>
<evidence type="ECO:0000313" key="2">
    <source>
        <dbReference type="Proteomes" id="UP000041254"/>
    </source>
</evidence>
<protein>
    <submittedName>
        <fullName evidence="1">Uncharacterized protein</fullName>
    </submittedName>
</protein>
<sequence>MSLRAWTISDTFKCRSAVSFPGMFNAWRWLTGLQLSRSQRRCADVTISAAACEGAGDSIADEPSSSAASAAANVVKETPSVPLRTQPDRNFIMGCLLIIFSLTSSSAAVVRGVHSFVPPFGHQTALTSRRALRTAAKKSDGGPVAVPERPGTRDWWKREAVAASVLPATVTSAAVPSKQPQPDGVPPGTPAGAVYGRGAEEVRQHLPPLPRIKLPDELVNRQWMAGRIGGDFLQADLKQRNLLTVCYYVWPLFEQMQLQTDWRVRARPYDQDNDAISVSFLIEKDTNAPELIDEYPRKVWVLVGIDRDAKPEDALKLRLEKEALRYGCIVDTLRRCHFYKYDEKAGALVHGETLGLAKQSQAIVDSIVELLHRHDTTLPFQKWDDALYLFLDEDGEEA</sequence>
<dbReference type="VEuPathDB" id="CryptoDB:Vbra_5470"/>
<dbReference type="InParanoid" id="A0A0G4EYJ5"/>
<name>A0A0G4EYJ5_VITBC</name>
<evidence type="ECO:0000313" key="1">
    <source>
        <dbReference type="EMBL" id="CEM03525.1"/>
    </source>
</evidence>
<keyword evidence="2" id="KW-1185">Reference proteome</keyword>
<reference evidence="1 2" key="1">
    <citation type="submission" date="2014-11" db="EMBL/GenBank/DDBJ databases">
        <authorList>
            <person name="Zhu J."/>
            <person name="Qi W."/>
            <person name="Song R."/>
        </authorList>
    </citation>
    <scope>NUCLEOTIDE SEQUENCE [LARGE SCALE GENOMIC DNA]</scope>
</reference>
<organism evidence="1 2">
    <name type="scientific">Vitrella brassicaformis (strain CCMP3155)</name>
    <dbReference type="NCBI Taxonomy" id="1169540"/>
    <lineage>
        <taxon>Eukaryota</taxon>
        <taxon>Sar</taxon>
        <taxon>Alveolata</taxon>
        <taxon>Colpodellida</taxon>
        <taxon>Vitrellaceae</taxon>
        <taxon>Vitrella</taxon>
    </lineage>
</organism>
<proteinExistence type="predicted"/>
<dbReference type="Proteomes" id="UP000041254">
    <property type="component" value="Unassembled WGS sequence"/>
</dbReference>
<dbReference type="AlphaFoldDB" id="A0A0G4EYJ5"/>
<accession>A0A0G4EYJ5</accession>